<organism evidence="1 2">
    <name type="scientific">Blastomyces percursus</name>
    <dbReference type="NCBI Taxonomy" id="1658174"/>
    <lineage>
        <taxon>Eukaryota</taxon>
        <taxon>Fungi</taxon>
        <taxon>Dikarya</taxon>
        <taxon>Ascomycota</taxon>
        <taxon>Pezizomycotina</taxon>
        <taxon>Eurotiomycetes</taxon>
        <taxon>Eurotiomycetidae</taxon>
        <taxon>Onygenales</taxon>
        <taxon>Ajellomycetaceae</taxon>
        <taxon>Blastomyces</taxon>
    </lineage>
</organism>
<comment type="caution">
    <text evidence="1">The sequence shown here is derived from an EMBL/GenBank/DDBJ whole genome shotgun (WGS) entry which is preliminary data.</text>
</comment>
<dbReference type="Proteomes" id="UP000242791">
    <property type="component" value="Unassembled WGS sequence"/>
</dbReference>
<gene>
    <name evidence="1" type="ORF">ACJ73_01566</name>
</gene>
<evidence type="ECO:0000313" key="2">
    <source>
        <dbReference type="Proteomes" id="UP000242791"/>
    </source>
</evidence>
<dbReference type="AlphaFoldDB" id="A0A1J9REM6"/>
<reference evidence="1 2" key="1">
    <citation type="submission" date="2015-08" db="EMBL/GenBank/DDBJ databases">
        <title>Emmonsia species relationships and genome sequence.</title>
        <authorList>
            <person name="Cuomo C.A."/>
            <person name="Schwartz I.S."/>
            <person name="Kenyon C."/>
            <person name="De Hoog G.S."/>
            <person name="Govender N.P."/>
            <person name="Botha A."/>
            <person name="Moreno L."/>
            <person name="De Vries M."/>
            <person name="Munoz J.F."/>
            <person name="Stielow J.B."/>
        </authorList>
    </citation>
    <scope>NUCLEOTIDE SEQUENCE [LARGE SCALE GENOMIC DNA]</scope>
    <source>
        <strain evidence="1 2">EI222</strain>
    </source>
</reference>
<sequence>MRRPHEHDEEWEEAVELDRDDPTIVLARSGEYCGYGRYRVDSWIYCPGDPIPDFDMLNWEQIHRLRKKLFLKEDGRPLLCAPPDDEFSPLRQHLGAFIRRSKEILPKLLDPAFVTQWDPIRVLINAGPSPNPY</sequence>
<proteinExistence type="predicted"/>
<keyword evidence="2" id="KW-1185">Reference proteome</keyword>
<dbReference type="EMBL" id="LGTZ01000145">
    <property type="protein sequence ID" value="OJD27039.1"/>
    <property type="molecule type" value="Genomic_DNA"/>
</dbReference>
<accession>A0A1J9REM6</accession>
<protein>
    <submittedName>
        <fullName evidence="1">Uncharacterized protein</fullName>
    </submittedName>
</protein>
<evidence type="ECO:0000313" key="1">
    <source>
        <dbReference type="EMBL" id="OJD27039.1"/>
    </source>
</evidence>
<dbReference type="OrthoDB" id="4181227at2759"/>
<name>A0A1J9REM6_9EURO</name>
<dbReference type="VEuPathDB" id="FungiDB:ACJ73_01566"/>